<evidence type="ECO:0000256" key="2">
    <source>
        <dbReference type="ARBA" id="ARBA00005417"/>
    </source>
</evidence>
<keyword evidence="5 7" id="KW-0067">ATP-binding</keyword>
<dbReference type="InterPro" id="IPR047641">
    <property type="entry name" value="ABC_transpr_MalK/UgpC-like"/>
</dbReference>
<dbReference type="InterPro" id="IPR008995">
    <property type="entry name" value="Mo/tungstate-bd_C_term_dom"/>
</dbReference>
<dbReference type="Pfam" id="PF00005">
    <property type="entry name" value="ABC_tran"/>
    <property type="match status" value="1"/>
</dbReference>
<feature type="domain" description="ABC transporter" evidence="6">
    <location>
        <begin position="4"/>
        <end position="234"/>
    </location>
</feature>
<name>A0A2G1QTP5_9HYPH</name>
<dbReference type="Pfam" id="PF08402">
    <property type="entry name" value="TOBE_2"/>
    <property type="match status" value="1"/>
</dbReference>
<comment type="similarity">
    <text evidence="2">Belongs to the ABC transporter superfamily.</text>
</comment>
<dbReference type="FunFam" id="3.40.50.300:FF:000042">
    <property type="entry name" value="Maltose/maltodextrin ABC transporter, ATP-binding protein"/>
    <property type="match status" value="1"/>
</dbReference>
<dbReference type="EMBL" id="PDVP01000001">
    <property type="protein sequence ID" value="PHP68926.1"/>
    <property type="molecule type" value="Genomic_DNA"/>
</dbReference>
<dbReference type="InterPro" id="IPR017871">
    <property type="entry name" value="ABC_transporter-like_CS"/>
</dbReference>
<gene>
    <name evidence="7" type="ORF">CSC94_02765</name>
</gene>
<reference evidence="7 8" key="1">
    <citation type="submission" date="2017-10" db="EMBL/GenBank/DDBJ databases">
        <title>Sedimentibacterium mangrovi gen. nov., sp. nov., a novel member of family Phyllobacteriacea isolated from mangrove sediment.</title>
        <authorList>
            <person name="Liao H."/>
            <person name="Tian Y."/>
        </authorList>
    </citation>
    <scope>NUCLEOTIDE SEQUENCE [LARGE SCALE GENOMIC DNA]</scope>
    <source>
        <strain evidence="7 8">X9-2-2</strain>
    </source>
</reference>
<sequence length="356" mass="39151">MATVEYRKVGKSFGSVEVLKDLSLEIEDGAFVVLLGASGCGKTTLLRMTAGLETVTAGEVVIDGRVVNDMHPRDRDIAMVFQNYALYPTMKVRDNIGFSLEVAKKSKAEIARKVEEAARVLNLTEYLDRKPAELSGGQRQRVAMGRAMVRDAKVFLFDEPLSNLDAKLRAHMRVEIRQLHDRLGATTIYVTHDQIEAMTMADKIVLMKGGKIIQEGSPDDLYDRPNSRFVAEFIGSPQINLLDGRIEAEEGAVRFRARHLVLDLPQAYAAHAGKAVACGIRPNDVTLDPDGAITGTLQIAEKTGADVQFHLDVEGTEFVAVAPRSAYRHGGERMSFAIDPEKLHVFDEASGERISV</sequence>
<dbReference type="NCBIfam" id="NF008653">
    <property type="entry name" value="PRK11650.1"/>
    <property type="match status" value="1"/>
</dbReference>
<dbReference type="GO" id="GO:0055052">
    <property type="term" value="C:ATP-binding cassette (ABC) transporter complex, substrate-binding subunit-containing"/>
    <property type="evidence" value="ECO:0007669"/>
    <property type="project" value="TreeGrafter"/>
</dbReference>
<dbReference type="InterPro" id="IPR013611">
    <property type="entry name" value="Transp-assoc_OB_typ2"/>
</dbReference>
<keyword evidence="8" id="KW-1185">Reference proteome</keyword>
<dbReference type="Gene3D" id="2.40.50.100">
    <property type="match status" value="1"/>
</dbReference>
<dbReference type="OrthoDB" id="8045127at2"/>
<dbReference type="PROSITE" id="PS50893">
    <property type="entry name" value="ABC_TRANSPORTER_2"/>
    <property type="match status" value="1"/>
</dbReference>
<evidence type="ECO:0000256" key="5">
    <source>
        <dbReference type="ARBA" id="ARBA00022840"/>
    </source>
</evidence>
<organism evidence="7 8">
    <name type="scientific">Zhengella mangrovi</name>
    <dbReference type="NCBI Taxonomy" id="1982044"/>
    <lineage>
        <taxon>Bacteria</taxon>
        <taxon>Pseudomonadati</taxon>
        <taxon>Pseudomonadota</taxon>
        <taxon>Alphaproteobacteria</taxon>
        <taxon>Hyphomicrobiales</taxon>
        <taxon>Notoacmeibacteraceae</taxon>
        <taxon>Zhengella</taxon>
    </lineage>
</organism>
<dbReference type="PANTHER" id="PTHR43875">
    <property type="entry name" value="MALTODEXTRIN IMPORT ATP-BINDING PROTEIN MSMX"/>
    <property type="match status" value="1"/>
</dbReference>
<proteinExistence type="inferred from homology"/>
<keyword evidence="4" id="KW-0547">Nucleotide-binding</keyword>
<accession>A0A2G1QTP5</accession>
<keyword evidence="3" id="KW-0813">Transport</keyword>
<evidence type="ECO:0000313" key="8">
    <source>
        <dbReference type="Proteomes" id="UP000221168"/>
    </source>
</evidence>
<evidence type="ECO:0000259" key="6">
    <source>
        <dbReference type="PROSITE" id="PS50893"/>
    </source>
</evidence>
<dbReference type="SUPFAM" id="SSF50331">
    <property type="entry name" value="MOP-like"/>
    <property type="match status" value="1"/>
</dbReference>
<protein>
    <submittedName>
        <fullName evidence="7">Glycerol-3-phosphate ABC transporter ATP-binding protein</fullName>
    </submittedName>
</protein>
<dbReference type="RefSeq" id="WP_099303476.1">
    <property type="nucleotide sequence ID" value="NZ_PDVP01000001.1"/>
</dbReference>
<evidence type="ECO:0000313" key="7">
    <source>
        <dbReference type="EMBL" id="PHP68926.1"/>
    </source>
</evidence>
<dbReference type="Proteomes" id="UP000221168">
    <property type="component" value="Unassembled WGS sequence"/>
</dbReference>
<dbReference type="InterPro" id="IPR027417">
    <property type="entry name" value="P-loop_NTPase"/>
</dbReference>
<evidence type="ECO:0000256" key="3">
    <source>
        <dbReference type="ARBA" id="ARBA00022448"/>
    </source>
</evidence>
<dbReference type="AlphaFoldDB" id="A0A2G1QTP5"/>
<dbReference type="Gene3D" id="2.40.50.140">
    <property type="entry name" value="Nucleic acid-binding proteins"/>
    <property type="match status" value="1"/>
</dbReference>
<dbReference type="GO" id="GO:0005524">
    <property type="term" value="F:ATP binding"/>
    <property type="evidence" value="ECO:0007669"/>
    <property type="project" value="UniProtKB-KW"/>
</dbReference>
<dbReference type="InterPro" id="IPR015855">
    <property type="entry name" value="ABC_transpr_MalK-like"/>
</dbReference>
<dbReference type="SMART" id="SM00382">
    <property type="entry name" value="AAA"/>
    <property type="match status" value="1"/>
</dbReference>
<dbReference type="SUPFAM" id="SSF52540">
    <property type="entry name" value="P-loop containing nucleoside triphosphate hydrolases"/>
    <property type="match status" value="1"/>
</dbReference>
<evidence type="ECO:0000256" key="1">
    <source>
        <dbReference type="ARBA" id="ARBA00004417"/>
    </source>
</evidence>
<evidence type="ECO:0000256" key="4">
    <source>
        <dbReference type="ARBA" id="ARBA00022741"/>
    </source>
</evidence>
<dbReference type="GO" id="GO:0016887">
    <property type="term" value="F:ATP hydrolysis activity"/>
    <property type="evidence" value="ECO:0007669"/>
    <property type="project" value="InterPro"/>
</dbReference>
<dbReference type="InterPro" id="IPR012340">
    <property type="entry name" value="NA-bd_OB-fold"/>
</dbReference>
<dbReference type="InterPro" id="IPR003593">
    <property type="entry name" value="AAA+_ATPase"/>
</dbReference>
<dbReference type="GO" id="GO:0140359">
    <property type="term" value="F:ABC-type transporter activity"/>
    <property type="evidence" value="ECO:0007669"/>
    <property type="project" value="InterPro"/>
</dbReference>
<dbReference type="PROSITE" id="PS00211">
    <property type="entry name" value="ABC_TRANSPORTER_1"/>
    <property type="match status" value="1"/>
</dbReference>
<dbReference type="PANTHER" id="PTHR43875:SF1">
    <property type="entry name" value="OSMOPROTECTIVE COMPOUNDS UPTAKE ATP-BINDING PROTEIN GGTA"/>
    <property type="match status" value="1"/>
</dbReference>
<comment type="subcellular location">
    <subcellularLocation>
        <location evidence="1">Cell inner membrane</location>
        <topology evidence="1">Peripheral membrane protein</topology>
    </subcellularLocation>
</comment>
<dbReference type="GO" id="GO:0008643">
    <property type="term" value="P:carbohydrate transport"/>
    <property type="evidence" value="ECO:0007669"/>
    <property type="project" value="InterPro"/>
</dbReference>
<dbReference type="Gene3D" id="3.40.50.300">
    <property type="entry name" value="P-loop containing nucleotide triphosphate hydrolases"/>
    <property type="match status" value="1"/>
</dbReference>
<dbReference type="CDD" id="cd03301">
    <property type="entry name" value="ABC_MalK_N"/>
    <property type="match status" value="1"/>
</dbReference>
<dbReference type="InterPro" id="IPR003439">
    <property type="entry name" value="ABC_transporter-like_ATP-bd"/>
</dbReference>
<comment type="caution">
    <text evidence="7">The sequence shown here is derived from an EMBL/GenBank/DDBJ whole genome shotgun (WGS) entry which is preliminary data.</text>
</comment>